<dbReference type="PANTHER" id="PTHR47691">
    <property type="entry name" value="REGULATOR-RELATED"/>
    <property type="match status" value="1"/>
</dbReference>
<name>A0AAD6T3F4_9AGAR</name>
<dbReference type="SUPFAM" id="SSF52540">
    <property type="entry name" value="P-loop containing nucleoside triphosphate hydrolases"/>
    <property type="match status" value="1"/>
</dbReference>
<sequence>METISSSDSASSIAKVYSGSFTSSTSISMLPPKPKIFHGRESELADILKHFSRGTPRIAILGAGGMGKTSLAKAALHHQEIIAKYDQSRFFVASDGASSKVELANLIGAHLGMKPRKDLTSAVLQHFLEAPPTLLILDNLETVWEPVHSRKEIEEFLSLLTDIPSLALMITMRGAERPSKVQWTRPFLLPLKPLSQEAARKMFIDIAEDRHTMEEMDQVLALTDNMPLSIILLAHVVDAQGCNSTLMRWQEERTSVISRGNSPRSNLELSISFSLASPRITSMPQSKELLSLLAILPDGLSDVELKQSAFPIEDILGCKMALLRTALAYSDDQKRMKALVPIREYMASLWPPKDRMVRPLLMHYHELLQSYYKAQGTRPAAFFIDRVIRNHTNMQNTLQHGLHEGYPDLIPSIYCVCDLNRFDHMTRKGVLPLMEQIPALLPYTGDKRLNVYFITEAFLASRLTPISQPEEMMATALKCLNYVNDPGLQAAFHRAVGFYYFHRSNDTLTAMKHCQYALHLAQSTGNTREQSYALYRLSHMSFTIGDYTAGIGYAHDEQRVARMSGNMHAEAGGLCNEALCLQALGDYHGCIPVIERA</sequence>
<dbReference type="Gene3D" id="1.25.40.10">
    <property type="entry name" value="Tetratricopeptide repeat domain"/>
    <property type="match status" value="1"/>
</dbReference>
<dbReference type="PRINTS" id="PR00364">
    <property type="entry name" value="DISEASERSIST"/>
</dbReference>
<evidence type="ECO:0000313" key="3">
    <source>
        <dbReference type="Proteomes" id="UP001218188"/>
    </source>
</evidence>
<dbReference type="InterPro" id="IPR011990">
    <property type="entry name" value="TPR-like_helical_dom_sf"/>
</dbReference>
<dbReference type="GO" id="GO:0016787">
    <property type="term" value="F:hydrolase activity"/>
    <property type="evidence" value="ECO:0007669"/>
    <property type="project" value="UniProtKB-KW"/>
</dbReference>
<keyword evidence="2" id="KW-0378">Hydrolase</keyword>
<gene>
    <name evidence="2" type="ORF">C8F04DRAFT_1321696</name>
</gene>
<dbReference type="AlphaFoldDB" id="A0AAD6T3F4"/>
<dbReference type="InterPro" id="IPR027417">
    <property type="entry name" value="P-loop_NTPase"/>
</dbReference>
<dbReference type="Proteomes" id="UP001218188">
    <property type="component" value="Unassembled WGS sequence"/>
</dbReference>
<dbReference type="Gene3D" id="3.40.50.300">
    <property type="entry name" value="P-loop containing nucleotide triphosphate hydrolases"/>
    <property type="match status" value="1"/>
</dbReference>
<evidence type="ECO:0000259" key="1">
    <source>
        <dbReference type="Pfam" id="PF20703"/>
    </source>
</evidence>
<feature type="domain" description="Novel STAND NTPase 1" evidence="1">
    <location>
        <begin position="35"/>
        <end position="174"/>
    </location>
</feature>
<dbReference type="InterPro" id="IPR049052">
    <property type="entry name" value="nSTAND1"/>
</dbReference>
<accession>A0AAD6T3F4</accession>
<dbReference type="SUPFAM" id="SSF48452">
    <property type="entry name" value="TPR-like"/>
    <property type="match status" value="1"/>
</dbReference>
<dbReference type="EMBL" id="JARJCM010000029">
    <property type="protein sequence ID" value="KAJ7039004.1"/>
    <property type="molecule type" value="Genomic_DNA"/>
</dbReference>
<organism evidence="2 3">
    <name type="scientific">Mycena alexandri</name>
    <dbReference type="NCBI Taxonomy" id="1745969"/>
    <lineage>
        <taxon>Eukaryota</taxon>
        <taxon>Fungi</taxon>
        <taxon>Dikarya</taxon>
        <taxon>Basidiomycota</taxon>
        <taxon>Agaricomycotina</taxon>
        <taxon>Agaricomycetes</taxon>
        <taxon>Agaricomycetidae</taxon>
        <taxon>Agaricales</taxon>
        <taxon>Marasmiineae</taxon>
        <taxon>Mycenaceae</taxon>
        <taxon>Mycena</taxon>
    </lineage>
</organism>
<keyword evidence="3" id="KW-1185">Reference proteome</keyword>
<dbReference type="PANTHER" id="PTHR47691:SF3">
    <property type="entry name" value="HTH-TYPE TRANSCRIPTIONAL REGULATOR RV0890C-RELATED"/>
    <property type="match status" value="1"/>
</dbReference>
<reference evidence="2" key="1">
    <citation type="submission" date="2023-03" db="EMBL/GenBank/DDBJ databases">
        <title>Massive genome expansion in bonnet fungi (Mycena s.s.) driven by repeated elements and novel gene families across ecological guilds.</title>
        <authorList>
            <consortium name="Lawrence Berkeley National Laboratory"/>
            <person name="Harder C.B."/>
            <person name="Miyauchi S."/>
            <person name="Viragh M."/>
            <person name="Kuo A."/>
            <person name="Thoen E."/>
            <person name="Andreopoulos B."/>
            <person name="Lu D."/>
            <person name="Skrede I."/>
            <person name="Drula E."/>
            <person name="Henrissat B."/>
            <person name="Morin E."/>
            <person name="Kohler A."/>
            <person name="Barry K."/>
            <person name="LaButti K."/>
            <person name="Morin E."/>
            <person name="Salamov A."/>
            <person name="Lipzen A."/>
            <person name="Mereny Z."/>
            <person name="Hegedus B."/>
            <person name="Baldrian P."/>
            <person name="Stursova M."/>
            <person name="Weitz H."/>
            <person name="Taylor A."/>
            <person name="Grigoriev I.V."/>
            <person name="Nagy L.G."/>
            <person name="Martin F."/>
            <person name="Kauserud H."/>
        </authorList>
    </citation>
    <scope>NUCLEOTIDE SEQUENCE</scope>
    <source>
        <strain evidence="2">CBHHK200</strain>
    </source>
</reference>
<feature type="non-terminal residue" evidence="2">
    <location>
        <position position="597"/>
    </location>
</feature>
<evidence type="ECO:0000313" key="2">
    <source>
        <dbReference type="EMBL" id="KAJ7039004.1"/>
    </source>
</evidence>
<protein>
    <submittedName>
        <fullName evidence="2">P-loop containing nucleoside triphosphate hydrolase protein</fullName>
    </submittedName>
</protein>
<dbReference type="Pfam" id="PF20703">
    <property type="entry name" value="nSTAND1"/>
    <property type="match status" value="1"/>
</dbReference>
<proteinExistence type="predicted"/>
<comment type="caution">
    <text evidence="2">The sequence shown here is derived from an EMBL/GenBank/DDBJ whole genome shotgun (WGS) entry which is preliminary data.</text>
</comment>